<evidence type="ECO:0000313" key="2">
    <source>
        <dbReference type="EMBL" id="NIX75284.1"/>
    </source>
</evidence>
<keyword evidence="1" id="KW-0378">Hydrolase</keyword>
<protein>
    <recommendedName>
        <fullName evidence="1">Metal-dependent carboxypeptidase</fullName>
        <ecNumber evidence="1">3.4.17.19</ecNumber>
    </recommendedName>
</protein>
<keyword evidence="1" id="KW-0479">Metal-binding</keyword>
<dbReference type="Proteomes" id="UP000707352">
    <property type="component" value="Unassembled WGS sequence"/>
</dbReference>
<comment type="catalytic activity">
    <reaction evidence="1">
        <text>Release of a C-terminal amino acid with broad specificity, except for -Pro.</text>
        <dbReference type="EC" id="3.4.17.19"/>
    </reaction>
</comment>
<comment type="function">
    <text evidence="1">Broad specificity carboxypetidase that releases amino acids sequentially from the C-terminus, including neutral, aromatic, polar and basic residues.</text>
</comment>
<dbReference type="PROSITE" id="PS52034">
    <property type="entry name" value="PEPTIDASE_M32"/>
    <property type="match status" value="1"/>
</dbReference>
<gene>
    <name evidence="2" type="ORF">HB375_01485</name>
</gene>
<dbReference type="EC" id="3.4.17.19" evidence="1"/>
<dbReference type="SUPFAM" id="SSF55486">
    <property type="entry name" value="Metalloproteases ('zincins'), catalytic domain"/>
    <property type="match status" value="1"/>
</dbReference>
<evidence type="ECO:0000313" key="3">
    <source>
        <dbReference type="Proteomes" id="UP000707352"/>
    </source>
</evidence>
<keyword evidence="1" id="KW-0482">Metalloprotease</keyword>
<dbReference type="GO" id="GO:0004180">
    <property type="term" value="F:carboxypeptidase activity"/>
    <property type="evidence" value="ECO:0007669"/>
    <property type="project" value="UniProtKB-KW"/>
</dbReference>
<evidence type="ECO:0000256" key="1">
    <source>
        <dbReference type="PIRNR" id="PIRNR006615"/>
    </source>
</evidence>
<dbReference type="InterPro" id="IPR001333">
    <property type="entry name" value="Peptidase_M32_Taq"/>
</dbReference>
<organism evidence="2 3">
    <name type="scientific">Microvirga terricola</name>
    <dbReference type="NCBI Taxonomy" id="2719797"/>
    <lineage>
        <taxon>Bacteria</taxon>
        <taxon>Pseudomonadati</taxon>
        <taxon>Pseudomonadota</taxon>
        <taxon>Alphaproteobacteria</taxon>
        <taxon>Hyphomicrobiales</taxon>
        <taxon>Methylobacteriaceae</taxon>
        <taxon>Microvirga</taxon>
    </lineage>
</organism>
<reference evidence="2 3" key="1">
    <citation type="submission" date="2020-03" db="EMBL/GenBank/DDBJ databases">
        <title>The genome sequence of Microvirga sp. c23x22.</title>
        <authorList>
            <person name="Zhang X."/>
        </authorList>
    </citation>
    <scope>NUCLEOTIDE SEQUENCE [LARGE SCALE GENOMIC DNA]</scope>
    <source>
        <strain evidence="3">c23x22</strain>
    </source>
</reference>
<dbReference type="PRINTS" id="PR00998">
    <property type="entry name" value="CRBOXYPTASET"/>
</dbReference>
<sequence length="506" mass="56371">MSQEASLAALKERIASVNDVLNATSLLTWDSRTMMPPQGAETRGHQIATLTRIARDLLLAPETEKALEAAEKAVAALPENNADSRLVVQTRRAFEHHRRVPASLIQERAALRTVAQAAWIEGRAKSDFSIFAPHLKKTVELSRAYADCIGWTEHPYDAMVSIYEPGETAASLKSLFATLRAGLLPILSAARSRSAPRSDFLFRDFAEEGQRAFGLSMAQKLGYDLQRGRLDTTVHPFEVSFTRNDVRITTRYNRNYLPASIFGTAHETGHGLYEQGVDPAYTRTTLTTDLVGLYAVGGTSFGAHESQSRLWENHVVRSRAFWQLHFPELQKQFPNELGDVSAEEFYCAVTRVEPGFIRVEADELTYDFHIMLRVDIECALMDGSLAVADLPAAWNAAIKRDLDLDVPNDSRGVLQDVHWSTGYIGSFPTYTVGNVMAAQMMETLRRDSALDAAIEAGDYTGLAEALRTKIWRHGRRFSRDELLVRETGRALDPAPYLAYLKAKYAA</sequence>
<dbReference type="Pfam" id="PF02074">
    <property type="entry name" value="Peptidase_M32"/>
    <property type="match status" value="1"/>
</dbReference>
<comment type="caution">
    <text evidence="2">The sequence shown here is derived from an EMBL/GenBank/DDBJ whole genome shotgun (WGS) entry which is preliminary data.</text>
</comment>
<dbReference type="PANTHER" id="PTHR34217:SF1">
    <property type="entry name" value="CARBOXYPEPTIDASE 1"/>
    <property type="match status" value="1"/>
</dbReference>
<dbReference type="PANTHER" id="PTHR34217">
    <property type="entry name" value="METAL-DEPENDENT CARBOXYPEPTIDASE"/>
    <property type="match status" value="1"/>
</dbReference>
<keyword evidence="1 2" id="KW-0121">Carboxypeptidase</keyword>
<comment type="similarity">
    <text evidence="1">Belongs to the peptidase M32 family.</text>
</comment>
<dbReference type="CDD" id="cd06460">
    <property type="entry name" value="M32_Taq"/>
    <property type="match status" value="1"/>
</dbReference>
<accession>A0ABX0V656</accession>
<dbReference type="PIRSF" id="PIRSF006615">
    <property type="entry name" value="Zn_crbxpep_Taq"/>
    <property type="match status" value="1"/>
</dbReference>
<dbReference type="RefSeq" id="WP_167671180.1">
    <property type="nucleotide sequence ID" value="NZ_JAATJS010000001.1"/>
</dbReference>
<name>A0ABX0V656_9HYPH</name>
<keyword evidence="3" id="KW-1185">Reference proteome</keyword>
<dbReference type="Gene3D" id="1.10.1370.30">
    <property type="match status" value="1"/>
</dbReference>
<proteinExistence type="inferred from homology"/>
<dbReference type="EMBL" id="JAATJS010000001">
    <property type="protein sequence ID" value="NIX75284.1"/>
    <property type="molecule type" value="Genomic_DNA"/>
</dbReference>
<keyword evidence="1" id="KW-0645">Protease</keyword>